<dbReference type="AlphaFoldDB" id="A0A9P6CVI5"/>
<dbReference type="EMBL" id="MU155174">
    <property type="protein sequence ID" value="KAF9481776.1"/>
    <property type="molecule type" value="Genomic_DNA"/>
</dbReference>
<protein>
    <submittedName>
        <fullName evidence="1">Uncharacterized protein</fullName>
    </submittedName>
</protein>
<organism evidence="1 2">
    <name type="scientific">Pholiota conissans</name>
    <dbReference type="NCBI Taxonomy" id="109636"/>
    <lineage>
        <taxon>Eukaryota</taxon>
        <taxon>Fungi</taxon>
        <taxon>Dikarya</taxon>
        <taxon>Basidiomycota</taxon>
        <taxon>Agaricomycotina</taxon>
        <taxon>Agaricomycetes</taxon>
        <taxon>Agaricomycetidae</taxon>
        <taxon>Agaricales</taxon>
        <taxon>Agaricineae</taxon>
        <taxon>Strophariaceae</taxon>
        <taxon>Pholiota</taxon>
    </lineage>
</organism>
<keyword evidence="2" id="KW-1185">Reference proteome</keyword>
<dbReference type="Proteomes" id="UP000807469">
    <property type="component" value="Unassembled WGS sequence"/>
</dbReference>
<reference evidence="1" key="1">
    <citation type="submission" date="2020-11" db="EMBL/GenBank/DDBJ databases">
        <authorList>
            <consortium name="DOE Joint Genome Institute"/>
            <person name="Ahrendt S."/>
            <person name="Riley R."/>
            <person name="Andreopoulos W."/>
            <person name="Labutti K."/>
            <person name="Pangilinan J."/>
            <person name="Ruiz-Duenas F.J."/>
            <person name="Barrasa J.M."/>
            <person name="Sanchez-Garcia M."/>
            <person name="Camarero S."/>
            <person name="Miyauchi S."/>
            <person name="Serrano A."/>
            <person name="Linde D."/>
            <person name="Babiker R."/>
            <person name="Drula E."/>
            <person name="Ayuso-Fernandez I."/>
            <person name="Pacheco R."/>
            <person name="Padilla G."/>
            <person name="Ferreira P."/>
            <person name="Barriuso J."/>
            <person name="Kellner H."/>
            <person name="Castanera R."/>
            <person name="Alfaro M."/>
            <person name="Ramirez L."/>
            <person name="Pisabarro A.G."/>
            <person name="Kuo A."/>
            <person name="Tritt A."/>
            <person name="Lipzen A."/>
            <person name="He G."/>
            <person name="Yan M."/>
            <person name="Ng V."/>
            <person name="Cullen D."/>
            <person name="Martin F."/>
            <person name="Rosso M.-N."/>
            <person name="Henrissat B."/>
            <person name="Hibbett D."/>
            <person name="Martinez A.T."/>
            <person name="Grigoriev I.V."/>
        </authorList>
    </citation>
    <scope>NUCLEOTIDE SEQUENCE</scope>
    <source>
        <strain evidence="1">CIRM-BRFM 674</strain>
    </source>
</reference>
<evidence type="ECO:0000313" key="1">
    <source>
        <dbReference type="EMBL" id="KAF9481776.1"/>
    </source>
</evidence>
<comment type="caution">
    <text evidence="1">The sequence shown here is derived from an EMBL/GenBank/DDBJ whole genome shotgun (WGS) entry which is preliminary data.</text>
</comment>
<proteinExistence type="predicted"/>
<gene>
    <name evidence="1" type="ORF">BDN70DRAFT_830458</name>
</gene>
<accession>A0A9P6CVI5</accession>
<name>A0A9P6CVI5_9AGAR</name>
<dbReference type="OrthoDB" id="2878435at2759"/>
<evidence type="ECO:0000313" key="2">
    <source>
        <dbReference type="Proteomes" id="UP000807469"/>
    </source>
</evidence>
<sequence>MTPSTEHRARKKLPPGLVRYKPLPPGWRESQHYWFYGWPVTDESLHNYVLKHLNLVKHLKNPDLVKSAAFTDMRRRSGYEDLCFVGAIPDAEAISKGFVIQYPGQQYPEVHLMALSCTRSTRLYHRRPTKEQLAILTELFGEEPRWFEDCHLKKDFMAELMDVD</sequence>